<organism evidence="5 6">
    <name type="scientific">Winogradskya consettensis</name>
    <dbReference type="NCBI Taxonomy" id="113560"/>
    <lineage>
        <taxon>Bacteria</taxon>
        <taxon>Bacillati</taxon>
        <taxon>Actinomycetota</taxon>
        <taxon>Actinomycetes</taxon>
        <taxon>Micromonosporales</taxon>
        <taxon>Micromonosporaceae</taxon>
        <taxon>Winogradskya</taxon>
    </lineage>
</organism>
<dbReference type="GO" id="GO:0003700">
    <property type="term" value="F:DNA-binding transcription factor activity"/>
    <property type="evidence" value="ECO:0007669"/>
    <property type="project" value="InterPro"/>
</dbReference>
<comment type="caution">
    <text evidence="5">The sequence shown here is derived from an EMBL/GenBank/DDBJ whole genome shotgun (WGS) entry which is preliminary data.</text>
</comment>
<protein>
    <recommendedName>
        <fullName evidence="4">HTH marR-type domain-containing protein</fullName>
    </recommendedName>
</protein>
<dbReference type="AlphaFoldDB" id="A0A919SHQ6"/>
<feature type="domain" description="HTH marR-type" evidence="4">
    <location>
        <begin position="10"/>
        <end position="148"/>
    </location>
</feature>
<dbReference type="RefSeq" id="WP_244876016.1">
    <property type="nucleotide sequence ID" value="NZ_BAAATW010000019.1"/>
</dbReference>
<dbReference type="InterPro" id="IPR023187">
    <property type="entry name" value="Tscrpt_reg_MarR-type_CS"/>
</dbReference>
<dbReference type="InterPro" id="IPR039422">
    <property type="entry name" value="MarR/SlyA-like"/>
</dbReference>
<dbReference type="PROSITE" id="PS01117">
    <property type="entry name" value="HTH_MARR_1"/>
    <property type="match status" value="1"/>
</dbReference>
<reference evidence="5" key="1">
    <citation type="submission" date="2021-03" db="EMBL/GenBank/DDBJ databases">
        <title>Whole genome shotgun sequence of Actinoplanes consettensis NBRC 14913.</title>
        <authorList>
            <person name="Komaki H."/>
            <person name="Tamura T."/>
        </authorList>
    </citation>
    <scope>NUCLEOTIDE SEQUENCE</scope>
    <source>
        <strain evidence="5">NBRC 14913</strain>
    </source>
</reference>
<dbReference type="Proteomes" id="UP000680865">
    <property type="component" value="Unassembled WGS sequence"/>
</dbReference>
<proteinExistence type="predicted"/>
<evidence type="ECO:0000259" key="4">
    <source>
        <dbReference type="PROSITE" id="PS50995"/>
    </source>
</evidence>
<evidence type="ECO:0000313" key="5">
    <source>
        <dbReference type="EMBL" id="GIM72652.1"/>
    </source>
</evidence>
<evidence type="ECO:0000256" key="3">
    <source>
        <dbReference type="ARBA" id="ARBA00023163"/>
    </source>
</evidence>
<accession>A0A919SHQ6</accession>
<dbReference type="InterPro" id="IPR036388">
    <property type="entry name" value="WH-like_DNA-bd_sf"/>
</dbReference>
<dbReference type="SMART" id="SM00347">
    <property type="entry name" value="HTH_MARR"/>
    <property type="match status" value="1"/>
</dbReference>
<keyword evidence="6" id="KW-1185">Reference proteome</keyword>
<dbReference type="InterPro" id="IPR000835">
    <property type="entry name" value="HTH_MarR-typ"/>
</dbReference>
<dbReference type="GO" id="GO:0003677">
    <property type="term" value="F:DNA binding"/>
    <property type="evidence" value="ECO:0007669"/>
    <property type="project" value="UniProtKB-KW"/>
</dbReference>
<keyword evidence="1" id="KW-0805">Transcription regulation</keyword>
<keyword evidence="2" id="KW-0238">DNA-binding</keyword>
<dbReference type="PANTHER" id="PTHR33164">
    <property type="entry name" value="TRANSCRIPTIONAL REGULATOR, MARR FAMILY"/>
    <property type="match status" value="1"/>
</dbReference>
<dbReference type="InterPro" id="IPR036390">
    <property type="entry name" value="WH_DNA-bd_sf"/>
</dbReference>
<dbReference type="Gene3D" id="1.10.10.10">
    <property type="entry name" value="Winged helix-like DNA-binding domain superfamily/Winged helix DNA-binding domain"/>
    <property type="match status" value="1"/>
</dbReference>
<evidence type="ECO:0000313" key="6">
    <source>
        <dbReference type="Proteomes" id="UP000680865"/>
    </source>
</evidence>
<dbReference type="EMBL" id="BOQP01000013">
    <property type="protein sequence ID" value="GIM72652.1"/>
    <property type="molecule type" value="Genomic_DNA"/>
</dbReference>
<gene>
    <name evidence="5" type="ORF">Aco04nite_31370</name>
</gene>
<dbReference type="PANTHER" id="PTHR33164:SF57">
    <property type="entry name" value="MARR-FAMILY TRANSCRIPTIONAL REGULATOR"/>
    <property type="match status" value="1"/>
</dbReference>
<evidence type="ECO:0000256" key="1">
    <source>
        <dbReference type="ARBA" id="ARBA00023015"/>
    </source>
</evidence>
<dbReference type="Pfam" id="PF12802">
    <property type="entry name" value="MarR_2"/>
    <property type="match status" value="1"/>
</dbReference>
<sequence>MPDDAGTAARRELLHQVREMFTAFRLFKGELPSQHAAVPPGTLMVLASIDQMTPGSDAGCHLKDLAVRCSLDPSTVSRSVAALVKSGLVDRSADPVDGRASVLALSAHGRSTLDEIYGWIDDRLAMAMRGWDLDDIAVFTALMQRFSADLLPRTTTSPEAARLPQANYPLEAAR</sequence>
<name>A0A919SHQ6_9ACTN</name>
<keyword evidence="3" id="KW-0804">Transcription</keyword>
<dbReference type="GO" id="GO:0006950">
    <property type="term" value="P:response to stress"/>
    <property type="evidence" value="ECO:0007669"/>
    <property type="project" value="TreeGrafter"/>
</dbReference>
<evidence type="ECO:0000256" key="2">
    <source>
        <dbReference type="ARBA" id="ARBA00023125"/>
    </source>
</evidence>
<dbReference type="PROSITE" id="PS50995">
    <property type="entry name" value="HTH_MARR_2"/>
    <property type="match status" value="1"/>
</dbReference>
<dbReference type="SUPFAM" id="SSF46785">
    <property type="entry name" value="Winged helix' DNA-binding domain"/>
    <property type="match status" value="1"/>
</dbReference>